<feature type="chain" id="PRO_5019196085" description="Adhesin domain-containing protein" evidence="1">
    <location>
        <begin position="24"/>
        <end position="288"/>
    </location>
</feature>
<dbReference type="EMBL" id="PIPM01000002">
    <property type="protein sequence ID" value="RUO35770.1"/>
    <property type="molecule type" value="Genomic_DNA"/>
</dbReference>
<evidence type="ECO:0000313" key="3">
    <source>
        <dbReference type="Proteomes" id="UP000288405"/>
    </source>
</evidence>
<dbReference type="Gene3D" id="2.160.20.120">
    <property type="match status" value="1"/>
</dbReference>
<accession>A0A432WPN5</accession>
<name>A0A432WPN5_9GAMM</name>
<dbReference type="OrthoDB" id="6399970at2"/>
<organism evidence="2 3">
    <name type="scientific">Aliidiomarina sanyensis</name>
    <dbReference type="NCBI Taxonomy" id="1249555"/>
    <lineage>
        <taxon>Bacteria</taxon>
        <taxon>Pseudomonadati</taxon>
        <taxon>Pseudomonadota</taxon>
        <taxon>Gammaproteobacteria</taxon>
        <taxon>Alteromonadales</taxon>
        <taxon>Idiomarinaceae</taxon>
        <taxon>Aliidiomarina</taxon>
    </lineage>
</organism>
<comment type="caution">
    <text evidence="2">The sequence shown here is derived from an EMBL/GenBank/DDBJ whole genome shotgun (WGS) entry which is preliminary data.</text>
</comment>
<keyword evidence="3" id="KW-1185">Reference proteome</keyword>
<sequence length="288" mass="30449">MKIQYIVAGGCVVLIALHLVSNAQPQANSRCAVSKTETFQLNDSDAKKLIVNIGPDRANLRAGRERQGSITVRFCASDDNRMRPMAADLVIEDEIAQLQLNHGGQSNRSSTSWFGRTRSSYSYFEIDGQVNAFTDLDISVGSGKADLFGFSNVNAVLGSGEIDIAGVPNEVRIQVGSGKAELDNIGSLRVGSVGSGKIEVERIRGDAEIGSIGSGKIELERVDGGVTVGTIGSGSFQASRVRGNLSIGSVGSGSIRIDDVEGDFHLRSKGSGSVRHTNVRGKVTVPNR</sequence>
<keyword evidence="1" id="KW-0732">Signal</keyword>
<feature type="signal peptide" evidence="1">
    <location>
        <begin position="1"/>
        <end position="23"/>
    </location>
</feature>
<evidence type="ECO:0008006" key="4">
    <source>
        <dbReference type="Google" id="ProtNLM"/>
    </source>
</evidence>
<dbReference type="Proteomes" id="UP000288405">
    <property type="component" value="Unassembled WGS sequence"/>
</dbReference>
<evidence type="ECO:0000313" key="2">
    <source>
        <dbReference type="EMBL" id="RUO35770.1"/>
    </source>
</evidence>
<dbReference type="RefSeq" id="WP_126776147.1">
    <property type="nucleotide sequence ID" value="NZ_PIPM01000002.1"/>
</dbReference>
<proteinExistence type="predicted"/>
<protein>
    <recommendedName>
        <fullName evidence="4">Adhesin domain-containing protein</fullName>
    </recommendedName>
</protein>
<dbReference type="AlphaFoldDB" id="A0A432WPN5"/>
<reference evidence="2 3" key="1">
    <citation type="journal article" date="2011" name="Front. Microbiol.">
        <title>Genomic signatures of strain selection and enhancement in Bacillus atrophaeus var. globigii, a historical biowarfare simulant.</title>
        <authorList>
            <person name="Gibbons H.S."/>
            <person name="Broomall S.M."/>
            <person name="McNew L.A."/>
            <person name="Daligault H."/>
            <person name="Chapman C."/>
            <person name="Bruce D."/>
            <person name="Karavis M."/>
            <person name="Krepps M."/>
            <person name="McGregor P.A."/>
            <person name="Hong C."/>
            <person name="Park K.H."/>
            <person name="Akmal A."/>
            <person name="Feldman A."/>
            <person name="Lin J.S."/>
            <person name="Chang W.E."/>
            <person name="Higgs B.W."/>
            <person name="Demirev P."/>
            <person name="Lindquist J."/>
            <person name="Liem A."/>
            <person name="Fochler E."/>
            <person name="Read T.D."/>
            <person name="Tapia R."/>
            <person name="Johnson S."/>
            <person name="Bishop-Lilly K.A."/>
            <person name="Detter C."/>
            <person name="Han C."/>
            <person name="Sozhamannan S."/>
            <person name="Rosenzweig C.N."/>
            <person name="Skowronski E.W."/>
        </authorList>
    </citation>
    <scope>NUCLEOTIDE SEQUENCE [LARGE SCALE GENOMIC DNA]</scope>
    <source>
        <strain evidence="2 3">GYP-17</strain>
    </source>
</reference>
<evidence type="ECO:0000256" key="1">
    <source>
        <dbReference type="SAM" id="SignalP"/>
    </source>
</evidence>
<gene>
    <name evidence="2" type="ORF">CWE11_03155</name>
</gene>